<evidence type="ECO:0000256" key="2">
    <source>
        <dbReference type="ARBA" id="ARBA00022801"/>
    </source>
</evidence>
<dbReference type="Gene3D" id="3.90.1140.10">
    <property type="entry name" value="Cyclic phosphodiesterase"/>
    <property type="match status" value="1"/>
</dbReference>
<dbReference type="EMBL" id="JAHRIQ010012529">
    <property type="protein sequence ID" value="MEQ2224906.1"/>
    <property type="molecule type" value="Genomic_DNA"/>
</dbReference>
<dbReference type="PANTHER" id="PTHR13522:SF3">
    <property type="entry name" value="U6 SNRNA PHOSPHODIESTERASE 1"/>
    <property type="match status" value="1"/>
</dbReference>
<comment type="function">
    <text evidence="9">3'-5' RNA exonuclease that trims the 3' end of oligo(U) and oligo(A) tracts of the pre-U6 small nuclear RNA (snRNA) molecule, leading to the formation of a mature U6 snRNA 3' end-terminated with a 2',3'-cyclic phosphate. Participates in the U6 snRNA 3' end processing that prevents U6 snRNA degradation. In addition also removes uridines from the 3' end of U6atac snRNA and possibly the vault RNA VTRNA1-1.</text>
</comment>
<evidence type="ECO:0000256" key="6">
    <source>
        <dbReference type="ARBA" id="ARBA00029305"/>
    </source>
</evidence>
<comment type="catalytic activity">
    <reaction evidence="6">
        <text>a 3'-end uridylyl-adenosine-RNA = a 3'-end 2',3'-cyclophospho-uridine-RNA + adenosine</text>
        <dbReference type="Rhea" id="RHEA:67896"/>
        <dbReference type="Rhea" id="RHEA-COMP:17385"/>
        <dbReference type="Rhea" id="RHEA-COMP:17386"/>
        <dbReference type="ChEBI" id="CHEBI:16335"/>
        <dbReference type="ChEBI" id="CHEBI:85644"/>
        <dbReference type="ChEBI" id="CHEBI:176518"/>
    </reaction>
    <physiologicalReaction direction="left-to-right" evidence="6">
        <dbReference type="Rhea" id="RHEA:67897"/>
    </physiologicalReaction>
</comment>
<dbReference type="InterPro" id="IPR027521">
    <property type="entry name" value="Usb1"/>
</dbReference>
<keyword evidence="3" id="KW-0456">Lyase</keyword>
<organism evidence="10 11">
    <name type="scientific">Ilyodon furcidens</name>
    <name type="common">goldbreast splitfin</name>
    <dbReference type="NCBI Taxonomy" id="33524"/>
    <lineage>
        <taxon>Eukaryota</taxon>
        <taxon>Metazoa</taxon>
        <taxon>Chordata</taxon>
        <taxon>Craniata</taxon>
        <taxon>Vertebrata</taxon>
        <taxon>Euteleostomi</taxon>
        <taxon>Actinopterygii</taxon>
        <taxon>Neopterygii</taxon>
        <taxon>Teleostei</taxon>
        <taxon>Neoteleostei</taxon>
        <taxon>Acanthomorphata</taxon>
        <taxon>Ovalentaria</taxon>
        <taxon>Atherinomorphae</taxon>
        <taxon>Cyprinodontiformes</taxon>
        <taxon>Goodeidae</taxon>
        <taxon>Ilyodon</taxon>
    </lineage>
</organism>
<keyword evidence="1" id="KW-0540">Nuclease</keyword>
<dbReference type="PANTHER" id="PTHR13522">
    <property type="entry name" value="U6 SNRNA PHOSPHODIESTERASE 1"/>
    <property type="match status" value="1"/>
</dbReference>
<evidence type="ECO:0000256" key="7">
    <source>
        <dbReference type="ARBA" id="ARBA00029543"/>
    </source>
</evidence>
<dbReference type="Proteomes" id="UP001482620">
    <property type="component" value="Unassembled WGS sequence"/>
</dbReference>
<evidence type="ECO:0000256" key="4">
    <source>
        <dbReference type="ARBA" id="ARBA00023242"/>
    </source>
</evidence>
<name>A0ABV0SXR1_9TELE</name>
<dbReference type="Pfam" id="PF09749">
    <property type="entry name" value="HVSL"/>
    <property type="match status" value="1"/>
</dbReference>
<evidence type="ECO:0000313" key="10">
    <source>
        <dbReference type="EMBL" id="MEQ2224906.1"/>
    </source>
</evidence>
<evidence type="ECO:0000313" key="11">
    <source>
        <dbReference type="Proteomes" id="UP001482620"/>
    </source>
</evidence>
<proteinExistence type="predicted"/>
<keyword evidence="2" id="KW-0378">Hydrolase</keyword>
<evidence type="ECO:0000256" key="3">
    <source>
        <dbReference type="ARBA" id="ARBA00023239"/>
    </source>
</evidence>
<evidence type="ECO:0000256" key="8">
    <source>
        <dbReference type="ARBA" id="ARBA00030030"/>
    </source>
</evidence>
<keyword evidence="4" id="KW-0539">Nucleus</keyword>
<sequence>MPISNIFIKTSMFLLMLHLFATLNLSDSLMFIVVSLPKWLSMLFPCRTFLGMEVSTGHAQLLDLVRAVDKTMTEFRLDTFYKDPSFHVSLAWCVGDQMEKMKEILHELQRLVDNHEDGTFLLRLPCAEVCCRTGNKTFRFPLKP</sequence>
<accession>A0ABV0SXR1</accession>
<reference evidence="10 11" key="1">
    <citation type="submission" date="2021-06" db="EMBL/GenBank/DDBJ databases">
        <authorList>
            <person name="Palmer J.M."/>
        </authorList>
    </citation>
    <scope>NUCLEOTIDE SEQUENCE [LARGE SCALE GENOMIC DNA]</scope>
    <source>
        <strain evidence="11">if_2019</strain>
        <tissue evidence="10">Muscle</tissue>
    </source>
</reference>
<evidence type="ECO:0000256" key="1">
    <source>
        <dbReference type="ARBA" id="ARBA00022722"/>
    </source>
</evidence>
<keyword evidence="10" id="KW-0269">Exonuclease</keyword>
<gene>
    <name evidence="10" type="primary">USB1</name>
    <name evidence="10" type="ORF">ILYODFUR_012165</name>
</gene>
<evidence type="ECO:0000256" key="9">
    <source>
        <dbReference type="ARBA" id="ARBA00046102"/>
    </source>
</evidence>
<keyword evidence="11" id="KW-1185">Reference proteome</keyword>
<comment type="catalytic activity">
    <reaction evidence="5">
        <text>a 3'-end uridylyl-uridine-RNA = a 3'-end 2',3'-cyclophospho-uridine-RNA + uridine</text>
        <dbReference type="Rhea" id="RHEA:46052"/>
        <dbReference type="Rhea" id="RHEA-COMP:17384"/>
        <dbReference type="Rhea" id="RHEA-COMP:17385"/>
        <dbReference type="ChEBI" id="CHEBI:16704"/>
        <dbReference type="ChEBI" id="CHEBI:85643"/>
        <dbReference type="ChEBI" id="CHEBI:85644"/>
    </reaction>
    <physiologicalReaction direction="left-to-right" evidence="5">
        <dbReference type="Rhea" id="RHEA:46053"/>
    </physiologicalReaction>
</comment>
<dbReference type="GO" id="GO:0004527">
    <property type="term" value="F:exonuclease activity"/>
    <property type="evidence" value="ECO:0007669"/>
    <property type="project" value="UniProtKB-KW"/>
</dbReference>
<evidence type="ECO:0000256" key="5">
    <source>
        <dbReference type="ARBA" id="ARBA00029300"/>
    </source>
</evidence>
<protein>
    <recommendedName>
        <fullName evidence="7">U6 snRNA phosphodiesterase 1</fullName>
    </recommendedName>
    <alternativeName>
        <fullName evidence="8">3'-5' RNA exonuclease USB1</fullName>
    </alternativeName>
</protein>
<comment type="caution">
    <text evidence="10">The sequence shown here is derived from an EMBL/GenBank/DDBJ whole genome shotgun (WGS) entry which is preliminary data.</text>
</comment>